<keyword evidence="2" id="KW-1185">Reference proteome</keyword>
<dbReference type="Proteomes" id="UP000499080">
    <property type="component" value="Unassembled WGS sequence"/>
</dbReference>
<name>A0A4Y2P7R0_ARAVE</name>
<gene>
    <name evidence="1" type="ORF">AVEN_197295_1</name>
</gene>
<sequence length="111" mass="11995">MYKCYGYRFGDESEMASSVGEFASLAYRTTVLRQSSRLTTFARSVAGPIEIWSLPFAGAKGSCLSSNISELVSFPCASKEIAVSASSFLLFFFLPFHSSFGNIDGATETSV</sequence>
<comment type="caution">
    <text evidence="1">The sequence shown here is derived from an EMBL/GenBank/DDBJ whole genome shotgun (WGS) entry which is preliminary data.</text>
</comment>
<evidence type="ECO:0000313" key="2">
    <source>
        <dbReference type="Proteomes" id="UP000499080"/>
    </source>
</evidence>
<dbReference type="EMBL" id="BGPR01010609">
    <property type="protein sequence ID" value="GBN47059.1"/>
    <property type="molecule type" value="Genomic_DNA"/>
</dbReference>
<organism evidence="1 2">
    <name type="scientific">Araneus ventricosus</name>
    <name type="common">Orbweaver spider</name>
    <name type="synonym">Epeira ventricosa</name>
    <dbReference type="NCBI Taxonomy" id="182803"/>
    <lineage>
        <taxon>Eukaryota</taxon>
        <taxon>Metazoa</taxon>
        <taxon>Ecdysozoa</taxon>
        <taxon>Arthropoda</taxon>
        <taxon>Chelicerata</taxon>
        <taxon>Arachnida</taxon>
        <taxon>Araneae</taxon>
        <taxon>Araneomorphae</taxon>
        <taxon>Entelegynae</taxon>
        <taxon>Araneoidea</taxon>
        <taxon>Araneidae</taxon>
        <taxon>Araneus</taxon>
    </lineage>
</organism>
<reference evidence="1 2" key="1">
    <citation type="journal article" date="2019" name="Sci. Rep.">
        <title>Orb-weaving spider Araneus ventricosus genome elucidates the spidroin gene catalogue.</title>
        <authorList>
            <person name="Kono N."/>
            <person name="Nakamura H."/>
            <person name="Ohtoshi R."/>
            <person name="Moran D.A.P."/>
            <person name="Shinohara A."/>
            <person name="Yoshida Y."/>
            <person name="Fujiwara M."/>
            <person name="Mori M."/>
            <person name="Tomita M."/>
            <person name="Arakawa K."/>
        </authorList>
    </citation>
    <scope>NUCLEOTIDE SEQUENCE [LARGE SCALE GENOMIC DNA]</scope>
</reference>
<dbReference type="AlphaFoldDB" id="A0A4Y2P7R0"/>
<protein>
    <submittedName>
        <fullName evidence="1">Uncharacterized protein</fullName>
    </submittedName>
</protein>
<proteinExistence type="predicted"/>
<evidence type="ECO:0000313" key="1">
    <source>
        <dbReference type="EMBL" id="GBN47059.1"/>
    </source>
</evidence>
<accession>A0A4Y2P7R0</accession>